<organism evidence="2 3">
    <name type="scientific">Plesiocystis pacifica SIR-1</name>
    <dbReference type="NCBI Taxonomy" id="391625"/>
    <lineage>
        <taxon>Bacteria</taxon>
        <taxon>Pseudomonadati</taxon>
        <taxon>Myxococcota</taxon>
        <taxon>Polyangia</taxon>
        <taxon>Nannocystales</taxon>
        <taxon>Nannocystaceae</taxon>
        <taxon>Plesiocystis</taxon>
    </lineage>
</organism>
<feature type="domain" description="VOC" evidence="1">
    <location>
        <begin position="132"/>
        <end position="245"/>
    </location>
</feature>
<dbReference type="STRING" id="391625.PPSIR1_22084"/>
<dbReference type="Gene3D" id="3.10.180.10">
    <property type="entry name" value="2,3-Dihydroxybiphenyl 1,2-Dioxygenase, domain 1"/>
    <property type="match status" value="2"/>
</dbReference>
<dbReference type="PANTHER" id="PTHR33993">
    <property type="entry name" value="GLYOXALASE-RELATED"/>
    <property type="match status" value="1"/>
</dbReference>
<dbReference type="eggNOG" id="COG3324">
    <property type="taxonomic scope" value="Bacteria"/>
</dbReference>
<dbReference type="CDD" id="cd07247">
    <property type="entry name" value="SgaA_N_like"/>
    <property type="match status" value="2"/>
</dbReference>
<dbReference type="InterPro" id="IPR052164">
    <property type="entry name" value="Anthracycline_SecMetBiosynth"/>
</dbReference>
<dbReference type="Pfam" id="PF00903">
    <property type="entry name" value="Glyoxalase"/>
    <property type="match status" value="2"/>
</dbReference>
<reference evidence="2 3" key="1">
    <citation type="submission" date="2007-06" db="EMBL/GenBank/DDBJ databases">
        <authorList>
            <person name="Shimkets L."/>
            <person name="Ferriera S."/>
            <person name="Johnson J."/>
            <person name="Kravitz S."/>
            <person name="Beeson K."/>
            <person name="Sutton G."/>
            <person name="Rogers Y.-H."/>
            <person name="Friedman R."/>
            <person name="Frazier M."/>
            <person name="Venter J.C."/>
        </authorList>
    </citation>
    <scope>NUCLEOTIDE SEQUENCE [LARGE SCALE GENOMIC DNA]</scope>
    <source>
        <strain evidence="2 3">SIR-1</strain>
    </source>
</reference>
<dbReference type="Proteomes" id="UP000005801">
    <property type="component" value="Unassembled WGS sequence"/>
</dbReference>
<protein>
    <submittedName>
        <fullName evidence="2">Possible antigen protein</fullName>
    </submittedName>
</protein>
<dbReference type="RefSeq" id="WP_006969263.1">
    <property type="nucleotide sequence ID" value="NZ_ABCS01000002.1"/>
</dbReference>
<dbReference type="InterPro" id="IPR004360">
    <property type="entry name" value="Glyas_Fos-R_dOase_dom"/>
</dbReference>
<dbReference type="SUPFAM" id="SSF54593">
    <property type="entry name" value="Glyoxalase/Bleomycin resistance protein/Dihydroxybiphenyl dioxygenase"/>
    <property type="match status" value="2"/>
</dbReference>
<proteinExistence type="predicted"/>
<accession>A6FXR4</accession>
<sequence length="248" mass="26670">MALSNNTFCWNGIVTTDIERTLAFFPEVLGWTEQRVEMDGETIMFAAGGEPLAHVRGPQMEGEPSWWNNYLRVEDVDAAAEATRAAGGEVLVPPTDIIPGRFATVKTPSGAVFTLFKEAKADDSDAGLGVGKLHWVDLHSKDLDADLAYLRDHLKFETQTMDMPTGPYTILDPEGKARAGVMAGQNPQAPSMWAAWIHVESVDDTLGRARNAGGKVVAEPWDVPGVGRLALLSDPAGVTFGVITPPAN</sequence>
<evidence type="ECO:0000259" key="1">
    <source>
        <dbReference type="PROSITE" id="PS51819"/>
    </source>
</evidence>
<dbReference type="AlphaFoldDB" id="A6FXR4"/>
<dbReference type="InterPro" id="IPR029068">
    <property type="entry name" value="Glyas_Bleomycin-R_OHBP_Dase"/>
</dbReference>
<dbReference type="PANTHER" id="PTHR33993:SF14">
    <property type="entry name" value="GB|AAF24581.1"/>
    <property type="match status" value="1"/>
</dbReference>
<keyword evidence="3" id="KW-1185">Reference proteome</keyword>
<name>A6FXR4_9BACT</name>
<dbReference type="PROSITE" id="PS51819">
    <property type="entry name" value="VOC"/>
    <property type="match status" value="2"/>
</dbReference>
<evidence type="ECO:0000313" key="2">
    <source>
        <dbReference type="EMBL" id="EDM81652.1"/>
    </source>
</evidence>
<feature type="domain" description="VOC" evidence="1">
    <location>
        <begin position="7"/>
        <end position="118"/>
    </location>
</feature>
<comment type="caution">
    <text evidence="2">The sequence shown here is derived from an EMBL/GenBank/DDBJ whole genome shotgun (WGS) entry which is preliminary data.</text>
</comment>
<dbReference type="EMBL" id="ABCS01000002">
    <property type="protein sequence ID" value="EDM81652.1"/>
    <property type="molecule type" value="Genomic_DNA"/>
</dbReference>
<dbReference type="OrthoDB" id="9792323at2"/>
<dbReference type="InterPro" id="IPR037523">
    <property type="entry name" value="VOC_core"/>
</dbReference>
<gene>
    <name evidence="2" type="ORF">PPSIR1_22084</name>
</gene>
<evidence type="ECO:0000313" key="3">
    <source>
        <dbReference type="Proteomes" id="UP000005801"/>
    </source>
</evidence>